<dbReference type="PANTHER" id="PTHR23527:SF1">
    <property type="entry name" value="BLL3282 PROTEIN"/>
    <property type="match status" value="1"/>
</dbReference>
<dbReference type="Proteomes" id="UP000183407">
    <property type="component" value="Unassembled WGS sequence"/>
</dbReference>
<dbReference type="PROSITE" id="PS50850">
    <property type="entry name" value="MFS"/>
    <property type="match status" value="1"/>
</dbReference>
<feature type="transmembrane region" description="Helical" evidence="5">
    <location>
        <begin position="356"/>
        <end position="385"/>
    </location>
</feature>
<feature type="transmembrane region" description="Helical" evidence="5">
    <location>
        <begin position="249"/>
        <end position="267"/>
    </location>
</feature>
<feature type="transmembrane region" description="Helical" evidence="5">
    <location>
        <begin position="302"/>
        <end position="327"/>
    </location>
</feature>
<reference evidence="8" key="1">
    <citation type="submission" date="2016-10" db="EMBL/GenBank/DDBJ databases">
        <authorList>
            <person name="Varghese N."/>
        </authorList>
    </citation>
    <scope>NUCLEOTIDE SEQUENCE [LARGE SCALE GENOMIC DNA]</scope>
    <source>
        <strain evidence="8">DSM 44719</strain>
    </source>
</reference>
<dbReference type="InterPro" id="IPR020846">
    <property type="entry name" value="MFS_dom"/>
</dbReference>
<dbReference type="PANTHER" id="PTHR23527">
    <property type="entry name" value="BLL3282 PROTEIN"/>
    <property type="match status" value="1"/>
</dbReference>
<evidence type="ECO:0000313" key="7">
    <source>
        <dbReference type="EMBL" id="SEB46709.1"/>
    </source>
</evidence>
<dbReference type="GO" id="GO:0005886">
    <property type="term" value="C:plasma membrane"/>
    <property type="evidence" value="ECO:0007669"/>
    <property type="project" value="UniProtKB-SubCell"/>
</dbReference>
<dbReference type="GO" id="GO:0022857">
    <property type="term" value="F:transmembrane transporter activity"/>
    <property type="evidence" value="ECO:0007669"/>
    <property type="project" value="InterPro"/>
</dbReference>
<protein>
    <submittedName>
        <fullName evidence="7">Sugar phosphate permease</fullName>
    </submittedName>
</protein>
<evidence type="ECO:0000256" key="2">
    <source>
        <dbReference type="ARBA" id="ARBA00022692"/>
    </source>
</evidence>
<dbReference type="AlphaFoldDB" id="A0A1H4JK33"/>
<organism evidence="7 8">
    <name type="scientific">Rhodococcus jostii</name>
    <dbReference type="NCBI Taxonomy" id="132919"/>
    <lineage>
        <taxon>Bacteria</taxon>
        <taxon>Bacillati</taxon>
        <taxon>Actinomycetota</taxon>
        <taxon>Actinomycetes</taxon>
        <taxon>Mycobacteriales</taxon>
        <taxon>Nocardiaceae</taxon>
        <taxon>Rhodococcus</taxon>
    </lineage>
</organism>
<evidence type="ECO:0000259" key="6">
    <source>
        <dbReference type="PROSITE" id="PS50850"/>
    </source>
</evidence>
<dbReference type="InterPro" id="IPR052952">
    <property type="entry name" value="MFS-Transporter"/>
</dbReference>
<keyword evidence="4 5" id="KW-0472">Membrane</keyword>
<evidence type="ECO:0000256" key="1">
    <source>
        <dbReference type="ARBA" id="ARBA00004651"/>
    </source>
</evidence>
<feature type="domain" description="Major facilitator superfamily (MFS) profile" evidence="6">
    <location>
        <begin position="8"/>
        <end position="392"/>
    </location>
</feature>
<keyword evidence="2 5" id="KW-0812">Transmembrane</keyword>
<comment type="subcellular location">
    <subcellularLocation>
        <location evidence="1">Cell membrane</location>
        <topology evidence="1">Multi-pass membrane protein</topology>
    </subcellularLocation>
</comment>
<feature type="transmembrane region" description="Helical" evidence="5">
    <location>
        <begin position="50"/>
        <end position="69"/>
    </location>
</feature>
<evidence type="ECO:0000256" key="5">
    <source>
        <dbReference type="SAM" id="Phobius"/>
    </source>
</evidence>
<dbReference type="Gene3D" id="1.20.1250.20">
    <property type="entry name" value="MFS general substrate transporter like domains"/>
    <property type="match status" value="2"/>
</dbReference>
<sequence>MPVKPPRRWLILILGLLAQAANCVFAFGIPFLVPTLLASEGLSLTQAGMIVAAPSVGFVATLILWGAAADAFGERLIMALGLGSSGVVIGFAAFATRDLAAQFVLFLLAGACASSVNAASGRVVMGWFDATERGFAMGVRQTAQPLGMGLAGLTLPPIADEWGLRAALWFPAGLALVVAGMVAVLVIDPPRENAGDTDTTPAVSPYRGSTLWRLHGASALLVVPQFAVSAFAPVYLVTVQHWDAVRAGWFLAGVQVFGALGRVGAGYWSDRVGSRFRPIRQIACASAAVMLLVALGDASWPWLVVVGLTLAAVITVSPNGLGFTAAAELAGKAWSGRAMGVQNTIQTLTSATTPPVLGLVIVSGGGYAAAFCVAAVFPAVAVVLVPASTSRG</sequence>
<feature type="transmembrane region" description="Helical" evidence="5">
    <location>
        <begin position="214"/>
        <end position="237"/>
    </location>
</feature>
<feature type="transmembrane region" description="Helical" evidence="5">
    <location>
        <begin position="279"/>
        <end position="295"/>
    </location>
</feature>
<name>A0A1H4JK33_RHOJO</name>
<feature type="transmembrane region" description="Helical" evidence="5">
    <location>
        <begin position="166"/>
        <end position="187"/>
    </location>
</feature>
<dbReference type="InterPro" id="IPR036259">
    <property type="entry name" value="MFS_trans_sf"/>
</dbReference>
<evidence type="ECO:0000256" key="3">
    <source>
        <dbReference type="ARBA" id="ARBA00022989"/>
    </source>
</evidence>
<proteinExistence type="predicted"/>
<gene>
    <name evidence="7" type="ORF">SAMN04490220_0960</name>
</gene>
<dbReference type="OrthoDB" id="8628659at2"/>
<dbReference type="EMBL" id="FNTL01000003">
    <property type="protein sequence ID" value="SEB46709.1"/>
    <property type="molecule type" value="Genomic_DNA"/>
</dbReference>
<dbReference type="Pfam" id="PF07690">
    <property type="entry name" value="MFS_1"/>
    <property type="match status" value="1"/>
</dbReference>
<accession>A0A1H4JK33</accession>
<evidence type="ECO:0000256" key="4">
    <source>
        <dbReference type="ARBA" id="ARBA00023136"/>
    </source>
</evidence>
<dbReference type="InterPro" id="IPR011701">
    <property type="entry name" value="MFS"/>
</dbReference>
<evidence type="ECO:0000313" key="8">
    <source>
        <dbReference type="Proteomes" id="UP000183407"/>
    </source>
</evidence>
<feature type="transmembrane region" description="Helical" evidence="5">
    <location>
        <begin position="76"/>
        <end position="94"/>
    </location>
</feature>
<dbReference type="SUPFAM" id="SSF103473">
    <property type="entry name" value="MFS general substrate transporter"/>
    <property type="match status" value="1"/>
</dbReference>
<keyword evidence="3 5" id="KW-1133">Transmembrane helix</keyword>
<feature type="transmembrane region" description="Helical" evidence="5">
    <location>
        <begin position="100"/>
        <end position="119"/>
    </location>
</feature>